<reference evidence="2 3" key="1">
    <citation type="journal article" date="2016" name="Nat. Commun.">
        <title>Extremotolerant tardigrade genome and improved radiotolerance of human cultured cells by tardigrade-unique protein.</title>
        <authorList>
            <person name="Hashimoto T."/>
            <person name="Horikawa D.D."/>
            <person name="Saito Y."/>
            <person name="Kuwahara H."/>
            <person name="Kozuka-Hata H."/>
            <person name="Shin-I T."/>
            <person name="Minakuchi Y."/>
            <person name="Ohishi K."/>
            <person name="Motoyama A."/>
            <person name="Aizu T."/>
            <person name="Enomoto A."/>
            <person name="Kondo K."/>
            <person name="Tanaka S."/>
            <person name="Hara Y."/>
            <person name="Koshikawa S."/>
            <person name="Sagara H."/>
            <person name="Miura T."/>
            <person name="Yokobori S."/>
            <person name="Miyagawa K."/>
            <person name="Suzuki Y."/>
            <person name="Kubo T."/>
            <person name="Oyama M."/>
            <person name="Kohara Y."/>
            <person name="Fujiyama A."/>
            <person name="Arakawa K."/>
            <person name="Katayama T."/>
            <person name="Toyoda A."/>
            <person name="Kunieda T."/>
        </authorList>
    </citation>
    <scope>NUCLEOTIDE SEQUENCE [LARGE SCALE GENOMIC DNA]</scope>
    <source>
        <strain evidence="2 3">YOKOZUNA-1</strain>
    </source>
</reference>
<dbReference type="SUPFAM" id="SSF54695">
    <property type="entry name" value="POZ domain"/>
    <property type="match status" value="1"/>
</dbReference>
<gene>
    <name evidence="2" type="primary">RvY_10186-1</name>
    <name evidence="2" type="synonym">RvY_10186.1</name>
    <name evidence="2" type="ORF">RvY_10186</name>
</gene>
<dbReference type="Gene3D" id="3.30.710.10">
    <property type="entry name" value="Potassium Channel Kv1.1, Chain A"/>
    <property type="match status" value="1"/>
</dbReference>
<sequence length="113" mass="12650">MIGESEEVADAGRISSGEPIYSRLIPAIGSKVCCVMFYGPNVKSAEIALTIPKYSAEVLPVVLQFLYSNRTFDMEWLNVMDVLKCAEHFVLNSVRKLDFDSERLPFIVTKGEN</sequence>
<dbReference type="InterPro" id="IPR011333">
    <property type="entry name" value="SKP1/BTB/POZ_sf"/>
</dbReference>
<dbReference type="Pfam" id="PF00651">
    <property type="entry name" value="BTB"/>
    <property type="match status" value="1"/>
</dbReference>
<protein>
    <recommendedName>
        <fullName evidence="1">BTB domain-containing protein</fullName>
    </recommendedName>
</protein>
<evidence type="ECO:0000259" key="1">
    <source>
        <dbReference type="Pfam" id="PF00651"/>
    </source>
</evidence>
<keyword evidence="3" id="KW-1185">Reference proteome</keyword>
<name>A0A1D1VBY0_RAMVA</name>
<dbReference type="EMBL" id="BDGG01000005">
    <property type="protein sequence ID" value="GAU99144.1"/>
    <property type="molecule type" value="Genomic_DNA"/>
</dbReference>
<evidence type="ECO:0000313" key="2">
    <source>
        <dbReference type="EMBL" id="GAU99144.1"/>
    </source>
</evidence>
<evidence type="ECO:0000313" key="3">
    <source>
        <dbReference type="Proteomes" id="UP000186922"/>
    </source>
</evidence>
<organism evidence="2 3">
    <name type="scientific">Ramazzottius varieornatus</name>
    <name type="common">Water bear</name>
    <name type="synonym">Tardigrade</name>
    <dbReference type="NCBI Taxonomy" id="947166"/>
    <lineage>
        <taxon>Eukaryota</taxon>
        <taxon>Metazoa</taxon>
        <taxon>Ecdysozoa</taxon>
        <taxon>Tardigrada</taxon>
        <taxon>Eutardigrada</taxon>
        <taxon>Parachela</taxon>
        <taxon>Hypsibioidea</taxon>
        <taxon>Ramazzottiidae</taxon>
        <taxon>Ramazzottius</taxon>
    </lineage>
</organism>
<dbReference type="InterPro" id="IPR000210">
    <property type="entry name" value="BTB/POZ_dom"/>
</dbReference>
<dbReference type="CDD" id="cd18186">
    <property type="entry name" value="BTB_POZ_ZBTB_KLHL-like"/>
    <property type="match status" value="1"/>
</dbReference>
<accession>A0A1D1VBY0</accession>
<dbReference type="Proteomes" id="UP000186922">
    <property type="component" value="Unassembled WGS sequence"/>
</dbReference>
<dbReference type="AlphaFoldDB" id="A0A1D1VBY0"/>
<comment type="caution">
    <text evidence="2">The sequence shown here is derived from an EMBL/GenBank/DDBJ whole genome shotgun (WGS) entry which is preliminary data.</text>
</comment>
<feature type="domain" description="BTB" evidence="1">
    <location>
        <begin position="23"/>
        <end position="96"/>
    </location>
</feature>
<proteinExistence type="predicted"/>